<comment type="caution">
    <text evidence="2">The sequence shown here is derived from an EMBL/GenBank/DDBJ whole genome shotgun (WGS) entry which is preliminary data.</text>
</comment>
<dbReference type="EMBL" id="JAQFWP010000031">
    <property type="protein sequence ID" value="MDA2806239.1"/>
    <property type="molecule type" value="Genomic_DNA"/>
</dbReference>
<organism evidence="2 3">
    <name type="scientific">Nocardiopsis suaedae</name>
    <dbReference type="NCBI Taxonomy" id="3018444"/>
    <lineage>
        <taxon>Bacteria</taxon>
        <taxon>Bacillati</taxon>
        <taxon>Actinomycetota</taxon>
        <taxon>Actinomycetes</taxon>
        <taxon>Streptosporangiales</taxon>
        <taxon>Nocardiopsidaceae</taxon>
        <taxon>Nocardiopsis</taxon>
    </lineage>
</organism>
<gene>
    <name evidence="2" type="ORF">O4U47_17135</name>
</gene>
<dbReference type="Proteomes" id="UP001165685">
    <property type="component" value="Unassembled WGS sequence"/>
</dbReference>
<proteinExistence type="predicted"/>
<protein>
    <recommendedName>
        <fullName evidence="1">TPR repeat domain-containing protein</fullName>
    </recommendedName>
</protein>
<evidence type="ECO:0000313" key="3">
    <source>
        <dbReference type="Proteomes" id="UP001165685"/>
    </source>
</evidence>
<name>A0ABT4TPN6_9ACTN</name>
<feature type="domain" description="TPR repeat" evidence="1">
    <location>
        <begin position="236"/>
        <end position="454"/>
    </location>
</feature>
<evidence type="ECO:0000313" key="2">
    <source>
        <dbReference type="EMBL" id="MDA2806239.1"/>
    </source>
</evidence>
<keyword evidence="3" id="KW-1185">Reference proteome</keyword>
<reference evidence="2" key="1">
    <citation type="submission" date="2023-01" db="EMBL/GenBank/DDBJ databases">
        <title>Draft genome sequence of Nocardiopsis sp. LSu2-4 isolated from halophytes.</title>
        <authorList>
            <person name="Duangmal K."/>
            <person name="Chantavorakit T."/>
        </authorList>
    </citation>
    <scope>NUCLEOTIDE SEQUENCE</scope>
    <source>
        <strain evidence="2">LSu2-4</strain>
    </source>
</reference>
<dbReference type="RefSeq" id="WP_270678881.1">
    <property type="nucleotide sequence ID" value="NZ_JAQFWP010000031.1"/>
</dbReference>
<sequence length="849" mass="93457">MIVEFTYKKPDAESRSVMGAAKHLWAVCEILTGQAGDVRGELTGAAMEFSDLIADPIKQTGVYNERMWMRAATGIMHPALITEKWSSDLEWYDDEIKKLKSAAEYYRVNIFGPLGHPALFTDSDKLDEYNTKMQELNHRAKKAWDELEERGEGCASELRMGWHAVSVKKLGEHLDLGWLPYNIEGPGMPVPVDAEEGEQMAREMEEYADGKPLDDRYYEIVAALTAVNAHRAEMQRRGEKQLDSDVIDFLDSFLNGLSGIEERGDDGWALQGALAFPDLLDDMGLADDEGNPTEEGQELLDVLGESILTLSNTDYGGGFERLPEEIQSVVYGPREYGYVREESGTRREIISEWDGNVRALSVLFGGIDENLEGGRGFSRALTTALGNEFQGLDDEESVLTLLEVSTRNEDANYDILTGQFDHKHYDSDPSELIKNLFTYDWSDRGEVASGLIDWIADDAVHDDPEYRKRAGEAAAAFMDVVTSDDMYDAFTNTGETAYTLSGERVENASFAVINPKVGYSLAEIYEGYITSFGGLADFQDQSGTSNVDGVGEYHPKTHMIEMDEGSALRFMQYVVGDARAAARAAAATDYYISAEIEAGLHTGNPVDAGNRSGTIGGLFQAALENEAENRNLGLEETNERNKKIATGAVEVGKTAASFIPKVGDAVALGMELGKAPLVDWAFPTPGEASYAAEDFGAMFGEEEIKRRMQVQTIDYVVAGDDGVITEEEIKELGDSGETLETLGVIVEDGDGYRVEQDPGKWNVGNVDLNEEGRSTDLGVLDTVLENATRNEMTIDHPQPVVPGGDQTTADGFVEMFTDKYRIRNEGIMDEYGVGSTEEYKDNQQRGKSE</sequence>
<dbReference type="Pfam" id="PF23275">
    <property type="entry name" value="TPR_23"/>
    <property type="match status" value="1"/>
</dbReference>
<evidence type="ECO:0000259" key="1">
    <source>
        <dbReference type="Pfam" id="PF23275"/>
    </source>
</evidence>
<dbReference type="InterPro" id="IPR057037">
    <property type="entry name" value="TPR_rep_actino"/>
</dbReference>
<accession>A0ABT4TPN6</accession>